<evidence type="ECO:0000256" key="1">
    <source>
        <dbReference type="ARBA" id="ARBA00022723"/>
    </source>
</evidence>
<dbReference type="Gene3D" id="3.30.470.20">
    <property type="entry name" value="ATP-grasp fold, B domain"/>
    <property type="match status" value="1"/>
</dbReference>
<sequence>MKAWVIYNGSLKLLKMNQLIEKLVADASVIGLELIPIKNNEIVPVIQKDGSLELTFLQDVPEPEFVIFWDKDILLASLLERKGYKLYNSAQSIEICDDKSLMHAELIGRELHMPKTIFGPFSFDYNLVNDTYLDYIFTELGDRLVLKESKGSFGMQVYMIDSREALAERIHQVGNRSFIMQEVIESSIGRDIRVNIVGDRVIGAMQRVNDNDFRANITNGGVGRSLQLTNEQEELALKAHAALGLTFSGVDLLYGPDEEPMLCEVNSNVNFVSFELATGLDYAKPLLRHLMENVR</sequence>
<dbReference type="PROSITE" id="PS50975">
    <property type="entry name" value="ATP_GRASP"/>
    <property type="match status" value="1"/>
</dbReference>
<proteinExistence type="predicted"/>
<dbReference type="Proteomes" id="UP001595733">
    <property type="component" value="Unassembled WGS sequence"/>
</dbReference>
<dbReference type="NCBIfam" id="TIGR00768">
    <property type="entry name" value="rimK_fam"/>
    <property type="match status" value="1"/>
</dbReference>
<evidence type="ECO:0000313" key="7">
    <source>
        <dbReference type="Proteomes" id="UP001595733"/>
    </source>
</evidence>
<feature type="domain" description="ATP-grasp" evidence="5">
    <location>
        <begin position="109"/>
        <end position="291"/>
    </location>
</feature>
<protein>
    <submittedName>
        <fullName evidence="6">RimK family alpha-L-glutamate ligase</fullName>
    </submittedName>
</protein>
<dbReference type="InterPro" id="IPR013651">
    <property type="entry name" value="ATP-grasp_RimK-type"/>
</dbReference>
<dbReference type="InterPro" id="IPR011761">
    <property type="entry name" value="ATP-grasp"/>
</dbReference>
<dbReference type="RefSeq" id="WP_378141640.1">
    <property type="nucleotide sequence ID" value="NZ_JBHSEF010000022.1"/>
</dbReference>
<keyword evidence="2 4" id="KW-0547">Nucleotide-binding</keyword>
<comment type="caution">
    <text evidence="6">The sequence shown here is derived from an EMBL/GenBank/DDBJ whole genome shotgun (WGS) entry which is preliminary data.</text>
</comment>
<dbReference type="EMBL" id="JBHSEF010000022">
    <property type="protein sequence ID" value="MFC4355234.1"/>
    <property type="molecule type" value="Genomic_DNA"/>
</dbReference>
<evidence type="ECO:0000256" key="4">
    <source>
        <dbReference type="PROSITE-ProRule" id="PRU00409"/>
    </source>
</evidence>
<dbReference type="PANTHER" id="PTHR21621">
    <property type="entry name" value="RIBOSOMAL PROTEIN S6 MODIFICATION PROTEIN"/>
    <property type="match status" value="1"/>
</dbReference>
<dbReference type="SUPFAM" id="SSF56059">
    <property type="entry name" value="Glutathione synthetase ATP-binding domain-like"/>
    <property type="match status" value="1"/>
</dbReference>
<name>A0ABV8UXJ0_9BACL</name>
<keyword evidence="3 4" id="KW-0067">ATP-binding</keyword>
<evidence type="ECO:0000259" key="5">
    <source>
        <dbReference type="PROSITE" id="PS50975"/>
    </source>
</evidence>
<evidence type="ECO:0000313" key="6">
    <source>
        <dbReference type="EMBL" id="MFC4355234.1"/>
    </source>
</evidence>
<evidence type="ECO:0000256" key="3">
    <source>
        <dbReference type="ARBA" id="ARBA00022840"/>
    </source>
</evidence>
<evidence type="ECO:0000256" key="2">
    <source>
        <dbReference type="ARBA" id="ARBA00022741"/>
    </source>
</evidence>
<dbReference type="InterPro" id="IPR004666">
    <property type="entry name" value="Rp_bS6_RimK/Lys_biosynth_LsyX"/>
</dbReference>
<dbReference type="Pfam" id="PF08443">
    <property type="entry name" value="RimK"/>
    <property type="match status" value="1"/>
</dbReference>
<keyword evidence="6" id="KW-0436">Ligase</keyword>
<organism evidence="6 7">
    <name type="scientific">Chryseomicrobium palamuruense</name>
    <dbReference type="NCBI Taxonomy" id="682973"/>
    <lineage>
        <taxon>Bacteria</taxon>
        <taxon>Bacillati</taxon>
        <taxon>Bacillota</taxon>
        <taxon>Bacilli</taxon>
        <taxon>Bacillales</taxon>
        <taxon>Caryophanaceae</taxon>
        <taxon>Chryseomicrobium</taxon>
    </lineage>
</organism>
<accession>A0ABV8UXJ0</accession>
<gene>
    <name evidence="6" type="ORF">ACFO0S_09265</name>
</gene>
<dbReference type="GO" id="GO:0016874">
    <property type="term" value="F:ligase activity"/>
    <property type="evidence" value="ECO:0007669"/>
    <property type="project" value="UniProtKB-KW"/>
</dbReference>
<keyword evidence="7" id="KW-1185">Reference proteome</keyword>
<dbReference type="Gene3D" id="3.40.50.20">
    <property type="match status" value="1"/>
</dbReference>
<dbReference type="PANTHER" id="PTHR21621:SF0">
    <property type="entry name" value="BETA-CITRYLGLUTAMATE SYNTHASE B-RELATED"/>
    <property type="match status" value="1"/>
</dbReference>
<reference evidence="7" key="1">
    <citation type="journal article" date="2019" name="Int. J. Syst. Evol. Microbiol.">
        <title>The Global Catalogue of Microorganisms (GCM) 10K type strain sequencing project: providing services to taxonomists for standard genome sequencing and annotation.</title>
        <authorList>
            <consortium name="The Broad Institute Genomics Platform"/>
            <consortium name="The Broad Institute Genome Sequencing Center for Infectious Disease"/>
            <person name="Wu L."/>
            <person name="Ma J."/>
        </authorList>
    </citation>
    <scope>NUCLEOTIDE SEQUENCE [LARGE SCALE GENOMIC DNA]</scope>
    <source>
        <strain evidence="7">CCUG 50353</strain>
    </source>
</reference>
<keyword evidence="1" id="KW-0479">Metal-binding</keyword>